<dbReference type="InterPro" id="IPR000182">
    <property type="entry name" value="GNAT_dom"/>
</dbReference>
<proteinExistence type="predicted"/>
<dbReference type="PANTHER" id="PTHR43877">
    <property type="entry name" value="AMINOALKYLPHOSPHONATE N-ACETYLTRANSFERASE-RELATED-RELATED"/>
    <property type="match status" value="1"/>
</dbReference>
<evidence type="ECO:0000259" key="3">
    <source>
        <dbReference type="PROSITE" id="PS51186"/>
    </source>
</evidence>
<dbReference type="Gene3D" id="3.40.630.30">
    <property type="match status" value="1"/>
</dbReference>
<dbReference type="CDD" id="cd04301">
    <property type="entry name" value="NAT_SF"/>
    <property type="match status" value="1"/>
</dbReference>
<dbReference type="RefSeq" id="WP_134014572.1">
    <property type="nucleotide sequence ID" value="NZ_SOBH01000002.1"/>
</dbReference>
<dbReference type="InterPro" id="IPR016181">
    <property type="entry name" value="Acyl_CoA_acyltransferase"/>
</dbReference>
<dbReference type="PROSITE" id="PS51186">
    <property type="entry name" value="GNAT"/>
    <property type="match status" value="1"/>
</dbReference>
<dbReference type="Pfam" id="PF00583">
    <property type="entry name" value="Acetyltransf_1"/>
    <property type="match status" value="1"/>
</dbReference>
<dbReference type="GO" id="GO:0016747">
    <property type="term" value="F:acyltransferase activity, transferring groups other than amino-acyl groups"/>
    <property type="evidence" value="ECO:0007669"/>
    <property type="project" value="InterPro"/>
</dbReference>
<accession>A0A4R7LI89</accession>
<feature type="domain" description="N-acetyltransferase" evidence="3">
    <location>
        <begin position="3"/>
        <end position="152"/>
    </location>
</feature>
<keyword evidence="2" id="KW-0012">Acyltransferase</keyword>
<sequence>MSIKIRAVAASDRKSWGALYKGYAAFYGVAQTDDMRDRVWEWLMDTDHEVNGFVAEVDGALVGLAHYRPFARPLAAGTGGFLDDLFVNPDARGLKVGEALISAVQAEGRNRGWGVVRWITADDNYRARGLYDQLATRTGWVTYDLDVDGETV</sequence>
<dbReference type="Proteomes" id="UP000294563">
    <property type="component" value="Unassembled WGS sequence"/>
</dbReference>
<dbReference type="OrthoDB" id="9805924at2"/>
<name>A0A4R7LI89_9RHOB</name>
<keyword evidence="1 4" id="KW-0808">Transferase</keyword>
<evidence type="ECO:0000313" key="4">
    <source>
        <dbReference type="EMBL" id="TDT75513.1"/>
    </source>
</evidence>
<organism evidence="4 5">
    <name type="scientific">Litoreibacter halocynthiae</name>
    <dbReference type="NCBI Taxonomy" id="1242689"/>
    <lineage>
        <taxon>Bacteria</taxon>
        <taxon>Pseudomonadati</taxon>
        <taxon>Pseudomonadota</taxon>
        <taxon>Alphaproteobacteria</taxon>
        <taxon>Rhodobacterales</taxon>
        <taxon>Roseobacteraceae</taxon>
        <taxon>Litoreibacter</taxon>
    </lineage>
</organism>
<protein>
    <submittedName>
        <fullName evidence="4">Acetyltransferase (GNAT) family protein</fullName>
    </submittedName>
</protein>
<dbReference type="SUPFAM" id="SSF55729">
    <property type="entry name" value="Acyl-CoA N-acyltransferases (Nat)"/>
    <property type="match status" value="1"/>
</dbReference>
<reference evidence="4 5" key="1">
    <citation type="submission" date="2019-03" db="EMBL/GenBank/DDBJ databases">
        <title>Genomic Encyclopedia of Archaeal and Bacterial Type Strains, Phase II (KMG-II): from individual species to whole genera.</title>
        <authorList>
            <person name="Goeker M."/>
        </authorList>
    </citation>
    <scope>NUCLEOTIDE SEQUENCE [LARGE SCALE GENOMIC DNA]</scope>
    <source>
        <strain evidence="4 5">DSM 29467</strain>
    </source>
</reference>
<dbReference type="InterPro" id="IPR050832">
    <property type="entry name" value="Bact_Acetyltransf"/>
</dbReference>
<evidence type="ECO:0000256" key="1">
    <source>
        <dbReference type="ARBA" id="ARBA00022679"/>
    </source>
</evidence>
<keyword evidence="5" id="KW-1185">Reference proteome</keyword>
<comment type="caution">
    <text evidence="4">The sequence shown here is derived from an EMBL/GenBank/DDBJ whole genome shotgun (WGS) entry which is preliminary data.</text>
</comment>
<dbReference type="AlphaFoldDB" id="A0A4R7LI89"/>
<dbReference type="EMBL" id="SOBH01000002">
    <property type="protein sequence ID" value="TDT75513.1"/>
    <property type="molecule type" value="Genomic_DNA"/>
</dbReference>
<evidence type="ECO:0000256" key="2">
    <source>
        <dbReference type="ARBA" id="ARBA00023315"/>
    </source>
</evidence>
<gene>
    <name evidence="4" type="ORF">BDE40_2245</name>
</gene>
<evidence type="ECO:0000313" key="5">
    <source>
        <dbReference type="Proteomes" id="UP000294563"/>
    </source>
</evidence>